<dbReference type="Proteomes" id="UP000326509">
    <property type="component" value="Unassembled WGS sequence"/>
</dbReference>
<keyword evidence="3" id="KW-1185">Reference proteome</keyword>
<dbReference type="AlphaFoldDB" id="A0A5J4IW41"/>
<sequence length="77" mass="8746">MMKQNKVPRNLLRLDSIVLIVFGILMIVGGISMFFLEENQSTIGTHLEDLNLYVGTFILILGIATTYLAYDRLRKVT</sequence>
<comment type="caution">
    <text evidence="2">The sequence shown here is derived from an EMBL/GenBank/DDBJ whole genome shotgun (WGS) entry which is preliminary data.</text>
</comment>
<dbReference type="EMBL" id="BKCG01000002">
    <property type="protein sequence ID" value="GER59174.1"/>
    <property type="molecule type" value="Genomic_DNA"/>
</dbReference>
<gene>
    <name evidence="2" type="ORF">ULMA_12820</name>
</gene>
<name>A0A5J4IW41_9FLAO</name>
<evidence type="ECO:0000313" key="3">
    <source>
        <dbReference type="Proteomes" id="UP000326509"/>
    </source>
</evidence>
<organism evidence="2 3">
    <name type="scientific">Patiriisocius marinus</name>
    <dbReference type="NCBI Taxonomy" id="1397112"/>
    <lineage>
        <taxon>Bacteria</taxon>
        <taxon>Pseudomonadati</taxon>
        <taxon>Bacteroidota</taxon>
        <taxon>Flavobacteriia</taxon>
        <taxon>Flavobacteriales</taxon>
        <taxon>Flavobacteriaceae</taxon>
        <taxon>Patiriisocius</taxon>
    </lineage>
</organism>
<evidence type="ECO:0000313" key="2">
    <source>
        <dbReference type="EMBL" id="GER59174.1"/>
    </source>
</evidence>
<proteinExistence type="predicted"/>
<keyword evidence="1" id="KW-0812">Transmembrane</keyword>
<evidence type="ECO:0000256" key="1">
    <source>
        <dbReference type="SAM" id="Phobius"/>
    </source>
</evidence>
<keyword evidence="1" id="KW-0472">Membrane</keyword>
<feature type="transmembrane region" description="Helical" evidence="1">
    <location>
        <begin position="50"/>
        <end position="70"/>
    </location>
</feature>
<feature type="transmembrane region" description="Helical" evidence="1">
    <location>
        <begin position="12"/>
        <end position="35"/>
    </location>
</feature>
<keyword evidence="1" id="KW-1133">Transmembrane helix</keyword>
<protein>
    <submittedName>
        <fullName evidence="2">Uncharacterized protein</fullName>
    </submittedName>
</protein>
<accession>A0A5J4IW41</accession>
<reference evidence="2 3" key="1">
    <citation type="submission" date="2019-08" db="EMBL/GenBank/DDBJ databases">
        <title>Draft genome sequence of Ulvibacter marinus type strain NBRC 109484.</title>
        <authorList>
            <person name="Kawano K."/>
            <person name="Ushijima N."/>
            <person name="Kihara M."/>
            <person name="Itoh H."/>
        </authorList>
    </citation>
    <scope>NUCLEOTIDE SEQUENCE [LARGE SCALE GENOMIC DNA]</scope>
    <source>
        <strain evidence="2 3">NBRC 109484</strain>
    </source>
</reference>